<proteinExistence type="predicted"/>
<evidence type="ECO:0000313" key="1">
    <source>
        <dbReference type="EMBL" id="TDU86625.1"/>
    </source>
</evidence>
<protein>
    <submittedName>
        <fullName evidence="1">Uncharacterized protein</fullName>
    </submittedName>
</protein>
<dbReference type="AlphaFoldDB" id="A0A4R7T4S2"/>
<accession>A0A4R7T4S2</accession>
<dbReference type="EMBL" id="SOCE01000001">
    <property type="protein sequence ID" value="TDU86625.1"/>
    <property type="molecule type" value="Genomic_DNA"/>
</dbReference>
<evidence type="ECO:0000313" key="2">
    <source>
        <dbReference type="Proteomes" id="UP000295151"/>
    </source>
</evidence>
<comment type="caution">
    <text evidence="1">The sequence shown here is derived from an EMBL/GenBank/DDBJ whole genome shotgun (WGS) entry which is preliminary data.</text>
</comment>
<sequence>MLPGGSTAEAGEVGEVGATVVAGAVVADRQVEV</sequence>
<dbReference type="Proteomes" id="UP000295151">
    <property type="component" value="Unassembled WGS sequence"/>
</dbReference>
<organism evidence="1 2">
    <name type="scientific">Kribbella voronezhensis</name>
    <dbReference type="NCBI Taxonomy" id="2512212"/>
    <lineage>
        <taxon>Bacteria</taxon>
        <taxon>Bacillati</taxon>
        <taxon>Actinomycetota</taxon>
        <taxon>Actinomycetes</taxon>
        <taxon>Propionibacteriales</taxon>
        <taxon>Kribbellaceae</taxon>
        <taxon>Kribbella</taxon>
    </lineage>
</organism>
<name>A0A4R7T4S2_9ACTN</name>
<gene>
    <name evidence="1" type="ORF">EV138_0139</name>
</gene>
<keyword evidence="2" id="KW-1185">Reference proteome</keyword>
<reference evidence="1 2" key="1">
    <citation type="submission" date="2019-03" db="EMBL/GenBank/DDBJ databases">
        <title>Genomic Encyclopedia of Type Strains, Phase III (KMG-III): the genomes of soil and plant-associated and newly described type strains.</title>
        <authorList>
            <person name="Whitman W."/>
        </authorList>
    </citation>
    <scope>NUCLEOTIDE SEQUENCE [LARGE SCALE GENOMIC DNA]</scope>
    <source>
        <strain evidence="1 2">VKM Ac-2575</strain>
    </source>
</reference>